<accession>A0A3G8ZRU7</accession>
<keyword evidence="2" id="KW-0255">Endonuclease</keyword>
<organism evidence="2 3">
    <name type="scientific">Nakamurella antarctica</name>
    <dbReference type="NCBI Taxonomy" id="1902245"/>
    <lineage>
        <taxon>Bacteria</taxon>
        <taxon>Bacillati</taxon>
        <taxon>Actinomycetota</taxon>
        <taxon>Actinomycetes</taxon>
        <taxon>Nakamurellales</taxon>
        <taxon>Nakamurellaceae</taxon>
        <taxon>Nakamurella</taxon>
    </lineage>
</organism>
<dbReference type="FunFam" id="1.10.30.50:FF:000001">
    <property type="entry name" value="HNH endonuclease"/>
    <property type="match status" value="1"/>
</dbReference>
<name>A0A3G8ZRU7_9ACTN</name>
<dbReference type="GO" id="GO:0004519">
    <property type="term" value="F:endonuclease activity"/>
    <property type="evidence" value="ECO:0007669"/>
    <property type="project" value="UniProtKB-KW"/>
</dbReference>
<dbReference type="PANTHER" id="PTHR33877">
    <property type="entry name" value="SLL1193 PROTEIN"/>
    <property type="match status" value="1"/>
</dbReference>
<protein>
    <submittedName>
        <fullName evidence="2">HNH endonuclease</fullName>
    </submittedName>
</protein>
<dbReference type="Pfam" id="PF01844">
    <property type="entry name" value="HNH"/>
    <property type="match status" value="1"/>
</dbReference>
<dbReference type="Proteomes" id="UP000268084">
    <property type="component" value="Chromosome"/>
</dbReference>
<evidence type="ECO:0000313" key="3">
    <source>
        <dbReference type="Proteomes" id="UP000268084"/>
    </source>
</evidence>
<keyword evidence="2" id="KW-0378">Hydrolase</keyword>
<dbReference type="InterPro" id="IPR052892">
    <property type="entry name" value="NA-targeting_endonuclease"/>
</dbReference>
<dbReference type="Gene3D" id="1.10.30.50">
    <property type="match status" value="1"/>
</dbReference>
<dbReference type="AlphaFoldDB" id="A0A3G8ZRU7"/>
<dbReference type="SMART" id="SM00507">
    <property type="entry name" value="HNHc"/>
    <property type="match status" value="1"/>
</dbReference>
<gene>
    <name evidence="2" type="ORF">EH165_09310</name>
</gene>
<dbReference type="CDD" id="cd00085">
    <property type="entry name" value="HNHc"/>
    <property type="match status" value="1"/>
</dbReference>
<feature type="domain" description="HNH nuclease" evidence="1">
    <location>
        <begin position="89"/>
        <end position="138"/>
    </location>
</feature>
<dbReference type="OrthoDB" id="9802901at2"/>
<reference evidence="2 3" key="1">
    <citation type="submission" date="2018-11" db="EMBL/GenBank/DDBJ databases">
        <authorList>
            <person name="Da X."/>
        </authorList>
    </citation>
    <scope>NUCLEOTIDE SEQUENCE [LARGE SCALE GENOMIC DNA]</scope>
    <source>
        <strain evidence="2 3">S14-144</strain>
    </source>
</reference>
<dbReference type="EMBL" id="CP034170">
    <property type="protein sequence ID" value="AZI59525.1"/>
    <property type="molecule type" value="Genomic_DNA"/>
</dbReference>
<reference evidence="2 3" key="2">
    <citation type="submission" date="2018-12" db="EMBL/GenBank/DDBJ databases">
        <title>Nakamurella antarcticus sp. nov., isolated from Antarctica South Shetland Islands soil.</title>
        <authorList>
            <person name="Peng F."/>
        </authorList>
    </citation>
    <scope>NUCLEOTIDE SEQUENCE [LARGE SCALE GENOMIC DNA]</scope>
    <source>
        <strain evidence="2 3">S14-144</strain>
    </source>
</reference>
<evidence type="ECO:0000313" key="2">
    <source>
        <dbReference type="EMBL" id="AZI59525.1"/>
    </source>
</evidence>
<dbReference type="KEGG" id="nak:EH165_09310"/>
<dbReference type="InterPro" id="IPR002711">
    <property type="entry name" value="HNH"/>
</dbReference>
<keyword evidence="3" id="KW-1185">Reference proteome</keyword>
<dbReference type="GO" id="GO:0008270">
    <property type="term" value="F:zinc ion binding"/>
    <property type="evidence" value="ECO:0007669"/>
    <property type="project" value="InterPro"/>
</dbReference>
<keyword evidence="2" id="KW-0540">Nuclease</keyword>
<evidence type="ECO:0000259" key="1">
    <source>
        <dbReference type="SMART" id="SM00507"/>
    </source>
</evidence>
<sequence length="186" mass="20299">MDPGCDPTRGNPDPGTSPLPRVLLLNATHEPLAVVTSKRALVLILAGKAVSIFDRDGSAVHSARLVIQLPAVVRLNRYVRVPYRAPSSVTRAGILRRDKKACAYCGGKGETVDHVIPRSRGGKHTWENCVACCSRCNTRKADRTLDELGWHLRITPRPPQHTPGGHLWLVDEADPLWEPWLAGAAA</sequence>
<proteinExistence type="predicted"/>
<dbReference type="InterPro" id="IPR003615">
    <property type="entry name" value="HNH_nuc"/>
</dbReference>
<dbReference type="PANTHER" id="PTHR33877:SF2">
    <property type="entry name" value="OS07G0170200 PROTEIN"/>
    <property type="match status" value="1"/>
</dbReference>
<dbReference type="GO" id="GO:0003676">
    <property type="term" value="F:nucleic acid binding"/>
    <property type="evidence" value="ECO:0007669"/>
    <property type="project" value="InterPro"/>
</dbReference>